<proteinExistence type="predicted"/>
<name>A0AA88A847_FICCA</name>
<dbReference type="Proteomes" id="UP001187192">
    <property type="component" value="Unassembled WGS sequence"/>
</dbReference>
<dbReference type="PANTHER" id="PTHR34658">
    <property type="entry name" value="OS01G0151800 PROTEIN"/>
    <property type="match status" value="1"/>
</dbReference>
<protein>
    <submittedName>
        <fullName evidence="2">Uncharacterized protein</fullName>
    </submittedName>
</protein>
<evidence type="ECO:0000313" key="2">
    <source>
        <dbReference type="EMBL" id="GMN47599.1"/>
    </source>
</evidence>
<accession>A0AA88A847</accession>
<dbReference type="Gramene" id="FCD_00036751-RA">
    <property type="protein sequence ID" value="FCD_00036751-RA:cds"/>
    <property type="gene ID" value="FCD_00036751"/>
</dbReference>
<organism evidence="2 3">
    <name type="scientific">Ficus carica</name>
    <name type="common">Common fig</name>
    <dbReference type="NCBI Taxonomy" id="3494"/>
    <lineage>
        <taxon>Eukaryota</taxon>
        <taxon>Viridiplantae</taxon>
        <taxon>Streptophyta</taxon>
        <taxon>Embryophyta</taxon>
        <taxon>Tracheophyta</taxon>
        <taxon>Spermatophyta</taxon>
        <taxon>Magnoliopsida</taxon>
        <taxon>eudicotyledons</taxon>
        <taxon>Gunneridae</taxon>
        <taxon>Pentapetalae</taxon>
        <taxon>rosids</taxon>
        <taxon>fabids</taxon>
        <taxon>Rosales</taxon>
        <taxon>Moraceae</taxon>
        <taxon>Ficeae</taxon>
        <taxon>Ficus</taxon>
    </lineage>
</organism>
<feature type="transmembrane region" description="Helical" evidence="1">
    <location>
        <begin position="92"/>
        <end position="116"/>
    </location>
</feature>
<keyword evidence="1" id="KW-0472">Membrane</keyword>
<gene>
    <name evidence="2" type="ORF">TIFTF001_016784</name>
</gene>
<comment type="caution">
    <text evidence="2">The sequence shown here is derived from an EMBL/GenBank/DDBJ whole genome shotgun (WGS) entry which is preliminary data.</text>
</comment>
<keyword evidence="3" id="KW-1185">Reference proteome</keyword>
<feature type="transmembrane region" description="Helical" evidence="1">
    <location>
        <begin position="20"/>
        <end position="48"/>
    </location>
</feature>
<dbReference type="AlphaFoldDB" id="A0AA88A847"/>
<evidence type="ECO:0000313" key="3">
    <source>
        <dbReference type="Proteomes" id="UP001187192"/>
    </source>
</evidence>
<keyword evidence="1" id="KW-1133">Transmembrane helix</keyword>
<reference evidence="2" key="1">
    <citation type="submission" date="2023-07" db="EMBL/GenBank/DDBJ databases">
        <title>draft genome sequence of fig (Ficus carica).</title>
        <authorList>
            <person name="Takahashi T."/>
            <person name="Nishimura K."/>
        </authorList>
    </citation>
    <scope>NUCLEOTIDE SEQUENCE</scope>
</reference>
<sequence length="123" mass="13516">MKLLHPFSSILSRLTSRWPLLFYAAAWTMLLTLTVAVASFSPEVAFVWAISSSSSFSRACVDPDMSVRVPLDLPAEILCLPAHRFTKSKLDLIVPPIFAAVVVAGSGFLVRAFALWEDDVPHI</sequence>
<keyword evidence="1" id="KW-0812">Transmembrane</keyword>
<evidence type="ECO:0000256" key="1">
    <source>
        <dbReference type="SAM" id="Phobius"/>
    </source>
</evidence>
<dbReference type="PANTHER" id="PTHR34658:SF2">
    <property type="entry name" value="OS01G0151800 PROTEIN"/>
    <property type="match status" value="1"/>
</dbReference>
<dbReference type="EMBL" id="BTGU01000026">
    <property type="protein sequence ID" value="GMN47599.1"/>
    <property type="molecule type" value="Genomic_DNA"/>
</dbReference>